<organism evidence="4 5">
    <name type="scientific">Trichonephila clavata</name>
    <name type="common">Joro spider</name>
    <name type="synonym">Nephila clavata</name>
    <dbReference type="NCBI Taxonomy" id="2740835"/>
    <lineage>
        <taxon>Eukaryota</taxon>
        <taxon>Metazoa</taxon>
        <taxon>Ecdysozoa</taxon>
        <taxon>Arthropoda</taxon>
        <taxon>Chelicerata</taxon>
        <taxon>Arachnida</taxon>
        <taxon>Araneae</taxon>
        <taxon>Araneomorphae</taxon>
        <taxon>Entelegynae</taxon>
        <taxon>Araneoidea</taxon>
        <taxon>Nephilidae</taxon>
        <taxon>Trichonephila</taxon>
    </lineage>
</organism>
<dbReference type="AlphaFoldDB" id="A0A8X6J2M6"/>
<evidence type="ECO:0000313" key="4">
    <source>
        <dbReference type="EMBL" id="GFR07298.1"/>
    </source>
</evidence>
<protein>
    <recommendedName>
        <fullName evidence="3">TPM domain-containing protein</fullName>
    </recommendedName>
</protein>
<reference evidence="4" key="1">
    <citation type="submission" date="2020-07" db="EMBL/GenBank/DDBJ databases">
        <title>Multicomponent nature underlies the extraordinary mechanical properties of spider dragline silk.</title>
        <authorList>
            <person name="Kono N."/>
            <person name="Nakamura H."/>
            <person name="Mori M."/>
            <person name="Yoshida Y."/>
            <person name="Ohtoshi R."/>
            <person name="Malay A.D."/>
            <person name="Moran D.A.P."/>
            <person name="Tomita M."/>
            <person name="Numata K."/>
            <person name="Arakawa K."/>
        </authorList>
    </citation>
    <scope>NUCLEOTIDE SEQUENCE</scope>
</reference>
<dbReference type="Gene3D" id="3.10.310.50">
    <property type="match status" value="1"/>
</dbReference>
<evidence type="ECO:0000313" key="5">
    <source>
        <dbReference type="Proteomes" id="UP000887116"/>
    </source>
</evidence>
<dbReference type="EMBL" id="BMAO01026135">
    <property type="protein sequence ID" value="GFR07298.1"/>
    <property type="molecule type" value="Genomic_DNA"/>
</dbReference>
<feature type="transmembrane region" description="Helical" evidence="2">
    <location>
        <begin position="104"/>
        <end position="127"/>
    </location>
</feature>
<evidence type="ECO:0000259" key="3">
    <source>
        <dbReference type="Pfam" id="PF04536"/>
    </source>
</evidence>
<name>A0A8X6J2M6_TRICU</name>
<keyword evidence="2" id="KW-1133">Transmembrane helix</keyword>
<dbReference type="Pfam" id="PF04536">
    <property type="entry name" value="TPM_phosphatase"/>
    <property type="match status" value="1"/>
</dbReference>
<accession>A0A8X6J2M6</accession>
<dbReference type="Proteomes" id="UP000887116">
    <property type="component" value="Unassembled WGS sequence"/>
</dbReference>
<gene>
    <name evidence="4" type="primary">AVEN_133732_1</name>
    <name evidence="4" type="ORF">TNCT_67501</name>
</gene>
<keyword evidence="2" id="KW-0812">Transmembrane</keyword>
<feature type="non-terminal residue" evidence="4">
    <location>
        <position position="1"/>
    </location>
</feature>
<dbReference type="PANTHER" id="PTHR33748:SF5">
    <property type="entry name" value="GROUND-LIKE DOMAIN-CONTAINING PROTEIN"/>
    <property type="match status" value="1"/>
</dbReference>
<dbReference type="InterPro" id="IPR007621">
    <property type="entry name" value="TPM_dom"/>
</dbReference>
<dbReference type="GO" id="GO:0016020">
    <property type="term" value="C:membrane"/>
    <property type="evidence" value="ECO:0007669"/>
    <property type="project" value="TreeGrafter"/>
</dbReference>
<dbReference type="OrthoDB" id="8062037at2759"/>
<evidence type="ECO:0000256" key="2">
    <source>
        <dbReference type="SAM" id="Phobius"/>
    </source>
</evidence>
<feature type="domain" description="TPM" evidence="3">
    <location>
        <begin position="5"/>
        <end position="80"/>
    </location>
</feature>
<keyword evidence="5" id="KW-1185">Reference proteome</keyword>
<sequence length="260" mass="29381">QHPSKTIRSFTQTLRQKWKLGKCDNDILIVVATTDRLSFTDVGKETAYYVSLDEAHRIFLENKAHFSAGNFYEGLNGMLTDYHTRTRIMKSRTKENDQGLNLGLISGSIIGAIVVLGIILFIIFVVYRRMKRPKDPEKANDNPDSRTEGVSSGWTKKDIRVLFGSMKSSEKPQSASTKYQPCDTEDKFIPTNEFKIDEEEVIDTTLAVPTNLDDTQQTTTTTVDTSTTEMLDKELTAAVEGITQTFQPPKREFRGHETDL</sequence>
<evidence type="ECO:0000256" key="1">
    <source>
        <dbReference type="SAM" id="MobiDB-lite"/>
    </source>
</evidence>
<feature type="region of interest" description="Disordered" evidence="1">
    <location>
        <begin position="165"/>
        <end position="184"/>
    </location>
</feature>
<proteinExistence type="predicted"/>
<comment type="caution">
    <text evidence="4">The sequence shown here is derived from an EMBL/GenBank/DDBJ whole genome shotgun (WGS) entry which is preliminary data.</text>
</comment>
<keyword evidence="2" id="KW-0472">Membrane</keyword>
<dbReference type="PANTHER" id="PTHR33748">
    <property type="entry name" value="PROTEIN CBG04600"/>
    <property type="match status" value="1"/>
</dbReference>